<proteinExistence type="inferred from homology"/>
<keyword evidence="6" id="KW-0560">Oxidoreductase</keyword>
<feature type="compositionally biased region" description="Low complexity" evidence="14">
    <location>
        <begin position="248"/>
        <end position="319"/>
    </location>
</feature>
<gene>
    <name evidence="17" type="ORF">BN14_07300</name>
</gene>
<accession>M5CBM6</accession>
<dbReference type="Proteomes" id="UP000012065">
    <property type="component" value="Unassembled WGS sequence"/>
</dbReference>
<dbReference type="InterPro" id="IPR049892">
    <property type="entry name" value="AA9"/>
</dbReference>
<evidence type="ECO:0000256" key="11">
    <source>
        <dbReference type="ARBA" id="ARBA00023326"/>
    </source>
</evidence>
<dbReference type="PROSITE" id="PS00562">
    <property type="entry name" value="CBM1_1"/>
    <property type="match status" value="1"/>
</dbReference>
<dbReference type="GO" id="GO:0046872">
    <property type="term" value="F:metal ion binding"/>
    <property type="evidence" value="ECO:0007669"/>
    <property type="project" value="UniProtKB-KW"/>
</dbReference>
<comment type="function">
    <text evidence="13">Lytic polysaccharide monooxygenase (LMPO) that depolymerizes crystalline and amorphous polysaccharides via the oxidation of scissile alpha- or beta-(1-4)-glycosidic bonds, yielding C1 and/or C4 oxidation products. Catalysis by LPMOs requires the reduction of the active-site copper from Cu(II) to Cu(I) by a reducing agent and H(2)O(2) or O(2) as a cosubstrate.</text>
</comment>
<feature type="region of interest" description="Disordered" evidence="14">
    <location>
        <begin position="248"/>
        <end position="355"/>
    </location>
</feature>
<keyword evidence="3" id="KW-0479">Metal-binding</keyword>
<dbReference type="GO" id="GO:0030245">
    <property type="term" value="P:cellulose catabolic process"/>
    <property type="evidence" value="ECO:0007669"/>
    <property type="project" value="UniProtKB-UniRule"/>
</dbReference>
<feature type="chain" id="PRO_5004064061" description="AA9 family lytic polysaccharide monooxygenase" evidence="15">
    <location>
        <begin position="21"/>
        <end position="394"/>
    </location>
</feature>
<evidence type="ECO:0000313" key="18">
    <source>
        <dbReference type="Proteomes" id="UP000012065"/>
    </source>
</evidence>
<evidence type="ECO:0000256" key="4">
    <source>
        <dbReference type="ARBA" id="ARBA00022729"/>
    </source>
</evidence>
<protein>
    <recommendedName>
        <fullName evidence="13">AA9 family lytic polysaccharide monooxygenase</fullName>
        <ecNumber evidence="13">1.14.99.56</ecNumber>
    </recommendedName>
    <alternativeName>
        <fullName evidence="13">Endo-beta-1,4-glucanase</fullName>
    </alternativeName>
    <alternativeName>
        <fullName evidence="13">Glycosyl hydrolase 61 family protein</fullName>
    </alternativeName>
</protein>
<keyword evidence="7" id="KW-0186">Copper</keyword>
<evidence type="ECO:0000256" key="5">
    <source>
        <dbReference type="ARBA" id="ARBA00023001"/>
    </source>
</evidence>
<feature type="domain" description="CBM1" evidence="16">
    <location>
        <begin position="358"/>
        <end position="394"/>
    </location>
</feature>
<dbReference type="InterPro" id="IPR035971">
    <property type="entry name" value="CBD_sf"/>
</dbReference>
<keyword evidence="2 13" id="KW-0964">Secreted</keyword>
<evidence type="ECO:0000256" key="7">
    <source>
        <dbReference type="ARBA" id="ARBA00023008"/>
    </source>
</evidence>
<dbReference type="GO" id="GO:0005576">
    <property type="term" value="C:extracellular region"/>
    <property type="evidence" value="ECO:0007669"/>
    <property type="project" value="UniProtKB-SubCell"/>
</dbReference>
<keyword evidence="11 13" id="KW-0624">Polysaccharide degradation</keyword>
<comment type="similarity">
    <text evidence="12">Belongs to the polysaccharide monooxygenase AA9 family.</text>
</comment>
<dbReference type="CDD" id="cd21175">
    <property type="entry name" value="LPMO_AA9"/>
    <property type="match status" value="1"/>
</dbReference>
<keyword evidence="8" id="KW-0503">Monooxygenase</keyword>
<dbReference type="GO" id="GO:0004497">
    <property type="term" value="F:monooxygenase activity"/>
    <property type="evidence" value="ECO:0007669"/>
    <property type="project" value="UniProtKB-KW"/>
</dbReference>
<evidence type="ECO:0000256" key="8">
    <source>
        <dbReference type="ARBA" id="ARBA00023033"/>
    </source>
</evidence>
<dbReference type="EC" id="1.14.99.56" evidence="13"/>
<dbReference type="SUPFAM" id="SSF57180">
    <property type="entry name" value="Cellulose-binding domain"/>
    <property type="match status" value="1"/>
</dbReference>
<dbReference type="PANTHER" id="PTHR33353:SF17">
    <property type="entry name" value="ENDO-BETA-1,4-GLUCANASE D"/>
    <property type="match status" value="1"/>
</dbReference>
<evidence type="ECO:0000256" key="14">
    <source>
        <dbReference type="SAM" id="MobiDB-lite"/>
    </source>
</evidence>
<dbReference type="AlphaFoldDB" id="M5CBM6"/>
<evidence type="ECO:0000256" key="10">
    <source>
        <dbReference type="ARBA" id="ARBA00023277"/>
    </source>
</evidence>
<feature type="signal peptide" evidence="15">
    <location>
        <begin position="1"/>
        <end position="20"/>
    </location>
</feature>
<feature type="compositionally biased region" description="Polar residues" evidence="14">
    <location>
        <begin position="320"/>
        <end position="333"/>
    </location>
</feature>
<comment type="subcellular location">
    <subcellularLocation>
        <location evidence="1 13">Secreted</location>
    </subcellularLocation>
</comment>
<keyword evidence="10 13" id="KW-0119">Carbohydrate metabolism</keyword>
<evidence type="ECO:0000256" key="3">
    <source>
        <dbReference type="ARBA" id="ARBA00022723"/>
    </source>
</evidence>
<dbReference type="PANTHER" id="PTHR33353">
    <property type="entry name" value="PUTATIVE (AFU_ORTHOLOGUE AFUA_1G12560)-RELATED"/>
    <property type="match status" value="1"/>
</dbReference>
<dbReference type="HOGENOM" id="CLU_031730_0_0_1"/>
<dbReference type="PROSITE" id="PS51164">
    <property type="entry name" value="CBM1_2"/>
    <property type="match status" value="1"/>
</dbReference>
<keyword evidence="4 15" id="KW-0732">Signal</keyword>
<dbReference type="InterPro" id="IPR005103">
    <property type="entry name" value="AA9_LPMO"/>
</dbReference>
<evidence type="ECO:0000256" key="13">
    <source>
        <dbReference type="RuleBase" id="RU368122"/>
    </source>
</evidence>
<name>M5CBM6_THACB</name>
<evidence type="ECO:0000256" key="6">
    <source>
        <dbReference type="ARBA" id="ARBA00023002"/>
    </source>
</evidence>
<keyword evidence="9 13" id="KW-1015">Disulfide bond</keyword>
<evidence type="ECO:0000313" key="17">
    <source>
        <dbReference type="EMBL" id="CCO33227.1"/>
    </source>
</evidence>
<dbReference type="Pfam" id="PF00734">
    <property type="entry name" value="CBM_1"/>
    <property type="match status" value="1"/>
</dbReference>
<comment type="catalytic activity">
    <reaction evidence="13">
        <text>[(1-&gt;4)-beta-D-glucosyl]n+m + reduced acceptor + O2 = 4-dehydro-beta-D-glucosyl-[(1-&gt;4)-beta-D-glucosyl]n-1 + [(1-&gt;4)-beta-D-glucosyl]m + acceptor + H2O.</text>
        <dbReference type="EC" id="1.14.99.56"/>
    </reaction>
</comment>
<dbReference type="Gene3D" id="2.70.50.70">
    <property type="match status" value="1"/>
</dbReference>
<comment type="domain">
    <text evidence="13">Has a modular structure: an endo-beta-1,4-glucanase catalytic module at the N-terminus, a linker rich in serines and threonines, and a C-terminal carbohydrate-binding module (CBM).</text>
</comment>
<sequence>MKFSTIAAVLASAGAAMAHAKVRAVFINGVDQGNGENSYIRSPPNNSPVKDLSSDAVSCNVNNVAVPKTLEVAAGDQITFEWSHDNRNDDIIDGSHKGPALVYVAPTASNGAGAVWTKIFEEVYPGGQWAVDKLIANKGHVTVTVPDLAAGEYLFRPELVTLHEADTAYNVNPARGVQLYMECIQFKVTSGGSVALSGGIDFKESYTYSDKGLVYNLYNEDPKTYVAPGGPVSSIAVAGQLGIGPVPAAGSKPSSVAAPSSSAPATSAAQATSAAPVTTSVAPAPTSTEVASEPSATQPATTAAPAAPATSTRAPLPTSKMSTVTVRSSSAIPTVTAPVETPSASSCPTAPAEGNNGAPVAKWYRCGGIGYTGSTTCETGSSCVVQNPYYSQCL</sequence>
<evidence type="ECO:0000256" key="1">
    <source>
        <dbReference type="ARBA" id="ARBA00004613"/>
    </source>
</evidence>
<dbReference type="EMBL" id="CAOJ01011173">
    <property type="protein sequence ID" value="CCO33227.1"/>
    <property type="molecule type" value="Genomic_DNA"/>
</dbReference>
<dbReference type="GO" id="GO:0030248">
    <property type="term" value="F:cellulose binding"/>
    <property type="evidence" value="ECO:0007669"/>
    <property type="project" value="UniProtKB-UniRule"/>
</dbReference>
<evidence type="ECO:0000256" key="9">
    <source>
        <dbReference type="ARBA" id="ARBA00023157"/>
    </source>
</evidence>
<dbReference type="SMART" id="SM00236">
    <property type="entry name" value="fCBD"/>
    <property type="match status" value="1"/>
</dbReference>
<evidence type="ECO:0000259" key="16">
    <source>
        <dbReference type="PROSITE" id="PS51164"/>
    </source>
</evidence>
<dbReference type="GO" id="GO:0008810">
    <property type="term" value="F:cellulase activity"/>
    <property type="evidence" value="ECO:0007669"/>
    <property type="project" value="UniProtKB-UniRule"/>
</dbReference>
<dbReference type="InterPro" id="IPR000254">
    <property type="entry name" value="CBD"/>
</dbReference>
<organism evidence="17 18">
    <name type="scientific">Thanatephorus cucumeris (strain AG1-IB / isolate 7/3/14)</name>
    <name type="common">Lettuce bottom rot fungus</name>
    <name type="synonym">Rhizoctonia solani</name>
    <dbReference type="NCBI Taxonomy" id="1108050"/>
    <lineage>
        <taxon>Eukaryota</taxon>
        <taxon>Fungi</taxon>
        <taxon>Dikarya</taxon>
        <taxon>Basidiomycota</taxon>
        <taxon>Agaricomycotina</taxon>
        <taxon>Agaricomycetes</taxon>
        <taxon>Cantharellales</taxon>
        <taxon>Ceratobasidiaceae</taxon>
        <taxon>Rhizoctonia</taxon>
        <taxon>Rhizoctonia solani AG-1</taxon>
    </lineage>
</organism>
<keyword evidence="5 13" id="KW-0136">Cellulose degradation</keyword>
<evidence type="ECO:0000256" key="2">
    <source>
        <dbReference type="ARBA" id="ARBA00022525"/>
    </source>
</evidence>
<evidence type="ECO:0000256" key="15">
    <source>
        <dbReference type="SAM" id="SignalP"/>
    </source>
</evidence>
<dbReference type="Pfam" id="PF03443">
    <property type="entry name" value="AA9"/>
    <property type="match status" value="1"/>
</dbReference>
<reference evidence="17 18" key="1">
    <citation type="journal article" date="2013" name="J. Biotechnol.">
        <title>Establishment and interpretation of the genome sequence of the phytopathogenic fungus Rhizoctonia solani AG1-IB isolate 7/3/14.</title>
        <authorList>
            <person name="Wibberg D.W."/>
            <person name="Jelonek L.J."/>
            <person name="Rupp O.R."/>
            <person name="Hennig M.H."/>
            <person name="Eikmeyer F.E."/>
            <person name="Goesmann A.G."/>
            <person name="Hartmann A.H."/>
            <person name="Borriss R.B."/>
            <person name="Grosch R.G."/>
            <person name="Puehler A.P."/>
            <person name="Schlueter A.S."/>
        </authorList>
    </citation>
    <scope>NUCLEOTIDE SEQUENCE [LARGE SCALE GENOMIC DNA]</scope>
    <source>
        <strain evidence="18">AG1-IB / isolate 7/3/14</strain>
    </source>
</reference>
<comment type="caution">
    <text evidence="17">The sequence shown here is derived from an EMBL/GenBank/DDBJ whole genome shotgun (WGS) entry which is preliminary data.</text>
</comment>
<evidence type="ECO:0000256" key="12">
    <source>
        <dbReference type="ARBA" id="ARBA00044502"/>
    </source>
</evidence>